<evidence type="ECO:0000259" key="1">
    <source>
        <dbReference type="SMART" id="SM00587"/>
    </source>
</evidence>
<organism evidence="2 3">
    <name type="scientific">Phaedon cochleariae</name>
    <name type="common">Mustard beetle</name>
    <dbReference type="NCBI Taxonomy" id="80249"/>
    <lineage>
        <taxon>Eukaryota</taxon>
        <taxon>Metazoa</taxon>
        <taxon>Ecdysozoa</taxon>
        <taxon>Arthropoda</taxon>
        <taxon>Hexapoda</taxon>
        <taxon>Insecta</taxon>
        <taxon>Pterygota</taxon>
        <taxon>Neoptera</taxon>
        <taxon>Endopterygota</taxon>
        <taxon>Coleoptera</taxon>
        <taxon>Polyphaga</taxon>
        <taxon>Cucujiformia</taxon>
        <taxon>Chrysomeloidea</taxon>
        <taxon>Chrysomelidae</taxon>
        <taxon>Chrysomelinae</taxon>
        <taxon>Chrysomelini</taxon>
        <taxon>Phaedon</taxon>
    </lineage>
</organism>
<dbReference type="Pfam" id="PF02958">
    <property type="entry name" value="EcKL"/>
    <property type="match status" value="1"/>
</dbReference>
<reference evidence="2" key="1">
    <citation type="submission" date="2022-01" db="EMBL/GenBank/DDBJ databases">
        <authorList>
            <person name="King R."/>
        </authorList>
    </citation>
    <scope>NUCLEOTIDE SEQUENCE</scope>
</reference>
<protein>
    <recommendedName>
        <fullName evidence="1">CHK kinase-like domain-containing protein</fullName>
    </recommendedName>
</protein>
<dbReference type="InterPro" id="IPR004119">
    <property type="entry name" value="EcKL"/>
</dbReference>
<gene>
    <name evidence="2" type="ORF">PHAECO_LOCUS9272</name>
</gene>
<feature type="domain" description="CHK kinase-like" evidence="1">
    <location>
        <begin position="124"/>
        <end position="317"/>
    </location>
</feature>
<sequence>MMSEIPVEIRECLKKSVAENLDNFHVEIHEGNKKGEGFLGDFIFLSLTNKKTEEILHLAIKQALASGTDVSFKFVSNVFHNELWFYDTIWPAFKKFQDNFPDAKKFSKISRHYAIDARKGAEKLILENLKTQGFRNHNKTDCFEKKHLEYILRNYGQFHALSMAFRKLDPEIFQKITEPLVDNSQGLVDLRFYKRLVNQCCRNVLSSFNRESDIEMYEKFKVYAEKGSDILKETSNYRGKNLALMHGDCWSNNIMFKYDDSDNIEDIRFIDFQFTKLGTVVFDLSYCIYASFSKEILDDLDHYLRVYHQSLSESLRGYKLDPDLLYPYDDFIREWKQYSKFGVIMGILCNSGKNIDLESMPLLTDLIDEEENRENDENTTDSFSFPSEEIARTLVLHAYVNNYL</sequence>
<name>A0A9P0DRE4_PHACE</name>
<dbReference type="InterPro" id="IPR011009">
    <property type="entry name" value="Kinase-like_dom_sf"/>
</dbReference>
<dbReference type="OrthoDB" id="190089at2759"/>
<accession>A0A9P0DRE4</accession>
<evidence type="ECO:0000313" key="3">
    <source>
        <dbReference type="Proteomes" id="UP001153737"/>
    </source>
</evidence>
<reference evidence="2" key="2">
    <citation type="submission" date="2022-10" db="EMBL/GenBank/DDBJ databases">
        <authorList>
            <consortium name="ENA_rothamsted_submissions"/>
            <consortium name="culmorum"/>
            <person name="King R."/>
        </authorList>
    </citation>
    <scope>NUCLEOTIDE SEQUENCE</scope>
</reference>
<dbReference type="PANTHER" id="PTHR11012">
    <property type="entry name" value="PROTEIN KINASE-LIKE DOMAIN-CONTAINING"/>
    <property type="match status" value="1"/>
</dbReference>
<dbReference type="EMBL" id="OU896711">
    <property type="protein sequence ID" value="CAH1170180.1"/>
    <property type="molecule type" value="Genomic_DNA"/>
</dbReference>
<keyword evidence="3" id="KW-1185">Reference proteome</keyword>
<dbReference type="AlphaFoldDB" id="A0A9P0DRE4"/>
<dbReference type="SMART" id="SM00587">
    <property type="entry name" value="CHK"/>
    <property type="match status" value="1"/>
</dbReference>
<dbReference type="InterPro" id="IPR015897">
    <property type="entry name" value="CHK_kinase-like"/>
</dbReference>
<proteinExistence type="predicted"/>
<dbReference type="PANTHER" id="PTHR11012:SF30">
    <property type="entry name" value="PROTEIN KINASE-LIKE DOMAIN-CONTAINING"/>
    <property type="match status" value="1"/>
</dbReference>
<dbReference type="Proteomes" id="UP001153737">
    <property type="component" value="Chromosome 5"/>
</dbReference>
<dbReference type="Gene3D" id="3.90.1200.10">
    <property type="match status" value="1"/>
</dbReference>
<evidence type="ECO:0000313" key="2">
    <source>
        <dbReference type="EMBL" id="CAH1170180.1"/>
    </source>
</evidence>
<dbReference type="SUPFAM" id="SSF56112">
    <property type="entry name" value="Protein kinase-like (PK-like)"/>
    <property type="match status" value="1"/>
</dbReference>